<evidence type="ECO:0000313" key="2">
    <source>
        <dbReference type="EMBL" id="WDE04251.1"/>
    </source>
</evidence>
<gene>
    <name evidence="2" type="ORF">SG34_023370</name>
</gene>
<evidence type="ECO:0000259" key="1">
    <source>
        <dbReference type="PROSITE" id="PS50925"/>
    </source>
</evidence>
<dbReference type="GO" id="GO:0009882">
    <property type="term" value="F:blue light photoreceptor activity"/>
    <property type="evidence" value="ECO:0007669"/>
    <property type="project" value="InterPro"/>
</dbReference>
<reference evidence="2 3" key="2">
    <citation type="journal article" date="2022" name="Mar. Drugs">
        <title>Bioassay-Guided Fractionation Leads to the Detection of Cholic Acid Generated by the Rare Thalassomonas sp.</title>
        <authorList>
            <person name="Pheiffer F."/>
            <person name="Schneider Y.K."/>
            <person name="Hansen E.H."/>
            <person name="Andersen J.H."/>
            <person name="Isaksson J."/>
            <person name="Busche T."/>
            <person name="R C."/>
            <person name="Kalinowski J."/>
            <person name="Zyl L.V."/>
            <person name="Trindade M."/>
        </authorList>
    </citation>
    <scope>NUCLEOTIDE SEQUENCE [LARGE SCALE GENOMIC DNA]</scope>
    <source>
        <strain evidence="2 3">XOM25</strain>
    </source>
</reference>
<sequence length="139" mass="15991">MFELLYTSVAPQGFSESELMVLLQTTRLKNKSIGVTGMLVYHDREFIQLLEGEEDIVKDLYQTIARDSRHTNVEVFYQGEIENRAFGDWSMAFKRLDENSLKAVIPGYESFERSISPVSMLKTSPNRGKQTFLSLRDTL</sequence>
<proteinExistence type="predicted"/>
<name>A0AAE9YZY0_9GAMM</name>
<dbReference type="InterPro" id="IPR007024">
    <property type="entry name" value="BLUF_domain"/>
</dbReference>
<dbReference type="SUPFAM" id="SSF54975">
    <property type="entry name" value="Acylphosphatase/BLUF domain-like"/>
    <property type="match status" value="1"/>
</dbReference>
<dbReference type="Proteomes" id="UP000032352">
    <property type="component" value="Chromosome"/>
</dbReference>
<dbReference type="KEGG" id="tvd:SG34_023370"/>
<organism evidence="2 3">
    <name type="scientific">Thalassomonas viridans</name>
    <dbReference type="NCBI Taxonomy" id="137584"/>
    <lineage>
        <taxon>Bacteria</taxon>
        <taxon>Pseudomonadati</taxon>
        <taxon>Pseudomonadota</taxon>
        <taxon>Gammaproteobacteria</taxon>
        <taxon>Alteromonadales</taxon>
        <taxon>Colwelliaceae</taxon>
        <taxon>Thalassomonas</taxon>
    </lineage>
</organism>
<evidence type="ECO:0000313" key="3">
    <source>
        <dbReference type="Proteomes" id="UP000032352"/>
    </source>
</evidence>
<protein>
    <submittedName>
        <fullName evidence="2">BLUF domain-containing protein</fullName>
    </submittedName>
</protein>
<accession>A0AAE9YZY0</accession>
<dbReference type="AlphaFoldDB" id="A0AAE9YZY0"/>
<dbReference type="Gene3D" id="3.30.70.100">
    <property type="match status" value="1"/>
</dbReference>
<keyword evidence="3" id="KW-1185">Reference proteome</keyword>
<dbReference type="GO" id="GO:0071949">
    <property type="term" value="F:FAD binding"/>
    <property type="evidence" value="ECO:0007669"/>
    <property type="project" value="InterPro"/>
</dbReference>
<dbReference type="SMART" id="SM01034">
    <property type="entry name" value="BLUF"/>
    <property type="match status" value="1"/>
</dbReference>
<reference evidence="2 3" key="1">
    <citation type="journal article" date="2015" name="Genome Announc.">
        <title>Draft Genome Sequences of Marine Isolates of Thalassomonas viridans and Thalassomonas actiniarum.</title>
        <authorList>
            <person name="Olonade I."/>
            <person name="van Zyl L.J."/>
            <person name="Trindade M."/>
        </authorList>
    </citation>
    <scope>NUCLEOTIDE SEQUENCE [LARGE SCALE GENOMIC DNA]</scope>
    <source>
        <strain evidence="2 3">XOM25</strain>
    </source>
</reference>
<dbReference type="Pfam" id="PF04940">
    <property type="entry name" value="BLUF"/>
    <property type="match status" value="1"/>
</dbReference>
<dbReference type="InterPro" id="IPR036046">
    <property type="entry name" value="Acylphosphatase-like_dom_sf"/>
</dbReference>
<feature type="domain" description="BLUF" evidence="1">
    <location>
        <begin position="1"/>
        <end position="92"/>
    </location>
</feature>
<dbReference type="PROSITE" id="PS50925">
    <property type="entry name" value="BLUF"/>
    <property type="match status" value="1"/>
</dbReference>
<dbReference type="RefSeq" id="WP_044836896.1">
    <property type="nucleotide sequence ID" value="NZ_CP059733.1"/>
</dbReference>
<dbReference type="EMBL" id="CP059733">
    <property type="protein sequence ID" value="WDE04251.1"/>
    <property type="molecule type" value="Genomic_DNA"/>
</dbReference>